<gene>
    <name evidence="3" type="primary">LOC104592691</name>
</gene>
<dbReference type="Pfam" id="PF14009">
    <property type="entry name" value="PADRE"/>
    <property type="match status" value="1"/>
</dbReference>
<dbReference type="RefSeq" id="XP_010250440.1">
    <property type="nucleotide sequence ID" value="XM_010252138.2"/>
</dbReference>
<sequence>MGIKFLSLHMIPWCFHLMGNHISCVQELQSEPPLETIKLIKSDGLVKIYHRPINVSELMLEFPRHLVCHSDSFYIGQKIPALSENDELKLGHKYFLLPKHFFQSVLSFVTIASFASSPSQQSSSSSSRNSNNEFLKKAAARCQPFDIHKTPSGSLQIRVSDEFISKLMLEGKIEDQEQEQSSSKSKSKVCTTPQLQKDYTHLVGCRQWKPKLETIRESERRKLSPSFGMKRRKKSQPKGTQKSQKPEQFHVALTKPPSSSKTKLKIKGKKGL</sequence>
<organism evidence="2 3">
    <name type="scientific">Nelumbo nucifera</name>
    <name type="common">Sacred lotus</name>
    <dbReference type="NCBI Taxonomy" id="4432"/>
    <lineage>
        <taxon>Eukaryota</taxon>
        <taxon>Viridiplantae</taxon>
        <taxon>Streptophyta</taxon>
        <taxon>Embryophyta</taxon>
        <taxon>Tracheophyta</taxon>
        <taxon>Spermatophyta</taxon>
        <taxon>Magnoliopsida</taxon>
        <taxon>Proteales</taxon>
        <taxon>Nelumbonaceae</taxon>
        <taxon>Nelumbo</taxon>
    </lineage>
</organism>
<reference evidence="3" key="1">
    <citation type="submission" date="2025-08" db="UniProtKB">
        <authorList>
            <consortium name="RefSeq"/>
        </authorList>
    </citation>
    <scope>IDENTIFICATION</scope>
</reference>
<dbReference type="STRING" id="4432.A0A1U7ZP67"/>
<dbReference type="eggNOG" id="ENOG502QZJ1">
    <property type="taxonomic scope" value="Eukaryota"/>
</dbReference>
<evidence type="ECO:0000313" key="3">
    <source>
        <dbReference type="RefSeq" id="XP_010250440.1"/>
    </source>
</evidence>
<dbReference type="KEGG" id="nnu:104592691"/>
<evidence type="ECO:0000256" key="1">
    <source>
        <dbReference type="SAM" id="MobiDB-lite"/>
    </source>
</evidence>
<accession>A0A1U7ZP67</accession>
<dbReference type="PANTHER" id="PTHR33052">
    <property type="entry name" value="DUF4228 DOMAIN PROTEIN-RELATED"/>
    <property type="match status" value="1"/>
</dbReference>
<dbReference type="OMA" id="NLQMIPW"/>
<dbReference type="OrthoDB" id="652082at2759"/>
<dbReference type="FunCoup" id="A0A1U7ZP67">
    <property type="interactions" value="32"/>
</dbReference>
<proteinExistence type="predicted"/>
<dbReference type="Proteomes" id="UP000189703">
    <property type="component" value="Unplaced"/>
</dbReference>
<name>A0A1U7ZP67_NELNU</name>
<protein>
    <submittedName>
        <fullName evidence="3">Uncharacterized protein LOC104592691</fullName>
    </submittedName>
</protein>
<keyword evidence="2" id="KW-1185">Reference proteome</keyword>
<dbReference type="InterPro" id="IPR025322">
    <property type="entry name" value="PADRE_dom"/>
</dbReference>
<feature type="compositionally biased region" description="Basic residues" evidence="1">
    <location>
        <begin position="262"/>
        <end position="272"/>
    </location>
</feature>
<dbReference type="AlphaFoldDB" id="A0A1U7ZP67"/>
<dbReference type="InParanoid" id="A0A1U7ZP67"/>
<dbReference type="GeneID" id="104592691"/>
<feature type="region of interest" description="Disordered" evidence="1">
    <location>
        <begin position="216"/>
        <end position="272"/>
    </location>
</feature>
<evidence type="ECO:0000313" key="2">
    <source>
        <dbReference type="Proteomes" id="UP000189703"/>
    </source>
</evidence>